<dbReference type="PRINTS" id="PR00625">
    <property type="entry name" value="JDOMAIN"/>
</dbReference>
<organism evidence="2">
    <name type="scientific">Wollemia nobilis</name>
    <dbReference type="NCBI Taxonomy" id="56998"/>
    <lineage>
        <taxon>Eukaryota</taxon>
        <taxon>Viridiplantae</taxon>
        <taxon>Streptophyta</taxon>
        <taxon>Embryophyta</taxon>
        <taxon>Tracheophyta</taxon>
        <taxon>Spermatophyta</taxon>
        <taxon>Pinopsida</taxon>
        <taxon>Pinidae</taxon>
        <taxon>Conifers II</taxon>
        <taxon>Araucariales</taxon>
        <taxon>Araucariaceae</taxon>
        <taxon>Wollemia</taxon>
    </lineage>
</organism>
<dbReference type="SMART" id="SM00271">
    <property type="entry name" value="DnaJ"/>
    <property type="match status" value="1"/>
</dbReference>
<reference evidence="2" key="1">
    <citation type="submission" date="2015-02" db="EMBL/GenBank/DDBJ databases">
        <title>A transcriptome of Wollemia nobilis - a relic of Gondwana.</title>
        <authorList>
            <person name="Chia J.Y."/>
            <person name="Leong Y.S."/>
            <person name="Abdul Karim S."/>
            <person name="Wan Azmi N."/>
            <person name="Hercus R."/>
            <person name="Croft L."/>
        </authorList>
    </citation>
    <scope>NUCLEOTIDE SEQUENCE</scope>
    <source>
        <strain evidence="2">MaeBrown</strain>
        <tissue evidence="2">Leaf</tissue>
    </source>
</reference>
<feature type="domain" description="J" evidence="1">
    <location>
        <begin position="46"/>
        <end position="114"/>
    </location>
</feature>
<dbReference type="PANTHER" id="PTHR24074">
    <property type="entry name" value="CO-CHAPERONE PROTEIN DJLA"/>
    <property type="match status" value="1"/>
</dbReference>
<dbReference type="Gene3D" id="1.10.287.110">
    <property type="entry name" value="DnaJ domain"/>
    <property type="match status" value="1"/>
</dbReference>
<dbReference type="Pfam" id="PF00226">
    <property type="entry name" value="DnaJ"/>
    <property type="match status" value="1"/>
</dbReference>
<dbReference type="EMBL" id="GCHU01014294">
    <property type="protein sequence ID" value="JAG86766.1"/>
    <property type="molecule type" value="Transcribed_RNA"/>
</dbReference>
<evidence type="ECO:0000313" key="2">
    <source>
        <dbReference type="EMBL" id="JAG86766.1"/>
    </source>
</evidence>
<dbReference type="PROSITE" id="PS50076">
    <property type="entry name" value="DNAJ_2"/>
    <property type="match status" value="1"/>
</dbReference>
<proteinExistence type="predicted"/>
<dbReference type="SUPFAM" id="SSF46565">
    <property type="entry name" value="Chaperone J-domain"/>
    <property type="match status" value="1"/>
</dbReference>
<dbReference type="InterPro" id="IPR001623">
    <property type="entry name" value="DnaJ_domain"/>
</dbReference>
<name>A0A0C9RJP5_9CONI</name>
<evidence type="ECO:0000259" key="1">
    <source>
        <dbReference type="PROSITE" id="PS50076"/>
    </source>
</evidence>
<dbReference type="InterPro" id="IPR036869">
    <property type="entry name" value="J_dom_sf"/>
</dbReference>
<dbReference type="AlphaFoldDB" id="A0A0C9RJP5"/>
<protein>
    <submittedName>
        <fullName evidence="2">TSA: Wollemia nobilis Ref_Wollemi_Transcript_14375_1029 transcribed RNA sequence</fullName>
    </submittedName>
</protein>
<sequence length="148" mass="16618">MAFSMGTLGGVKKNPVLGRNAGECRKFGARSNVTVTASVGSHGLKEEYKTLRLSPGASEKEVKRAYRRLALKFHPDVCKGDNCMGTFNKISEAYQTVILSLAQAKEQKFYEDDNTYVEVMMGDEWEEWMGWEGGSVNRDYSNHINMYA</sequence>
<dbReference type="InterPro" id="IPR050817">
    <property type="entry name" value="DjlA_DnaK_co-chaperone"/>
</dbReference>
<dbReference type="CDD" id="cd06257">
    <property type="entry name" value="DnaJ"/>
    <property type="match status" value="1"/>
</dbReference>
<accession>A0A0C9RJP5</accession>